<feature type="non-terminal residue" evidence="1">
    <location>
        <position position="1"/>
    </location>
</feature>
<sequence>TNVIGTFPQPMEDLPKKRKDFIDYVKSRLASWQVKVVLKFWSCVMIPTRIKKVGVNVMSYRRV</sequence>
<accession>A0A392PL24</accession>
<name>A0A392PL24_9FABA</name>
<reference evidence="1 2" key="1">
    <citation type="journal article" date="2018" name="Front. Plant Sci.">
        <title>Red Clover (Trifolium pratense) and Zigzag Clover (T. medium) - A Picture of Genomic Similarities and Differences.</title>
        <authorList>
            <person name="Dluhosova J."/>
            <person name="Istvanek J."/>
            <person name="Nedelnik J."/>
            <person name="Repkova J."/>
        </authorList>
    </citation>
    <scope>NUCLEOTIDE SEQUENCE [LARGE SCALE GENOMIC DNA]</scope>
    <source>
        <strain evidence="2">cv. 10/8</strain>
        <tissue evidence="1">Leaf</tissue>
    </source>
</reference>
<dbReference type="AlphaFoldDB" id="A0A392PL24"/>
<evidence type="ECO:0000313" key="2">
    <source>
        <dbReference type="Proteomes" id="UP000265520"/>
    </source>
</evidence>
<proteinExistence type="predicted"/>
<dbReference type="Proteomes" id="UP000265520">
    <property type="component" value="Unassembled WGS sequence"/>
</dbReference>
<organism evidence="1 2">
    <name type="scientific">Trifolium medium</name>
    <dbReference type="NCBI Taxonomy" id="97028"/>
    <lineage>
        <taxon>Eukaryota</taxon>
        <taxon>Viridiplantae</taxon>
        <taxon>Streptophyta</taxon>
        <taxon>Embryophyta</taxon>
        <taxon>Tracheophyta</taxon>
        <taxon>Spermatophyta</taxon>
        <taxon>Magnoliopsida</taxon>
        <taxon>eudicotyledons</taxon>
        <taxon>Gunneridae</taxon>
        <taxon>Pentapetalae</taxon>
        <taxon>rosids</taxon>
        <taxon>fabids</taxon>
        <taxon>Fabales</taxon>
        <taxon>Fabaceae</taxon>
        <taxon>Papilionoideae</taxon>
        <taxon>50 kb inversion clade</taxon>
        <taxon>NPAAA clade</taxon>
        <taxon>Hologalegina</taxon>
        <taxon>IRL clade</taxon>
        <taxon>Trifolieae</taxon>
        <taxon>Trifolium</taxon>
    </lineage>
</organism>
<protein>
    <submittedName>
        <fullName evidence="1">Uncharacterized protein</fullName>
    </submittedName>
</protein>
<comment type="caution">
    <text evidence="1">The sequence shown here is derived from an EMBL/GenBank/DDBJ whole genome shotgun (WGS) entry which is preliminary data.</text>
</comment>
<keyword evidence="2" id="KW-1185">Reference proteome</keyword>
<dbReference type="EMBL" id="LXQA010084431">
    <property type="protein sequence ID" value="MCI12504.1"/>
    <property type="molecule type" value="Genomic_DNA"/>
</dbReference>
<evidence type="ECO:0000313" key="1">
    <source>
        <dbReference type="EMBL" id="MCI12504.1"/>
    </source>
</evidence>